<evidence type="ECO:0000256" key="1">
    <source>
        <dbReference type="SAM" id="MobiDB-lite"/>
    </source>
</evidence>
<reference evidence="2" key="2">
    <citation type="submission" date="2022-01" db="EMBL/GenBank/DDBJ databases">
        <authorList>
            <person name="Yamashiro T."/>
            <person name="Shiraishi A."/>
            <person name="Satake H."/>
            <person name="Nakayama K."/>
        </authorList>
    </citation>
    <scope>NUCLEOTIDE SEQUENCE</scope>
</reference>
<sequence length="171" mass="18820">MMHSGKVNITKLKNKVATSNDVFQTRTKTIKGASTSTSMSVSIRFEVLGDLEDDGHLDALNTKDPKCDSRGLTWSKSWGDNENFMDDLVDDTRKKVGVPPRKTSIWWGREADSSSESGFTSPNHFDLLTKEDWKSILRNLQDSDDDAVVENGCDDTTTPSNSLGNSLGGNT</sequence>
<accession>A0ABQ4ZJL9</accession>
<reference evidence="2" key="1">
    <citation type="journal article" date="2022" name="Int. J. Mol. Sci.">
        <title>Draft Genome of Tanacetum Coccineum: Genomic Comparison of Closely Related Tanacetum-Family Plants.</title>
        <authorList>
            <person name="Yamashiro T."/>
            <person name="Shiraishi A."/>
            <person name="Nakayama K."/>
            <person name="Satake H."/>
        </authorList>
    </citation>
    <scope>NUCLEOTIDE SEQUENCE</scope>
</reference>
<dbReference type="EMBL" id="BQNB010011328">
    <property type="protein sequence ID" value="GJS89142.1"/>
    <property type="molecule type" value="Genomic_DNA"/>
</dbReference>
<protein>
    <submittedName>
        <fullName evidence="2">Uncharacterized protein</fullName>
    </submittedName>
</protein>
<organism evidence="2 3">
    <name type="scientific">Tanacetum coccineum</name>
    <dbReference type="NCBI Taxonomy" id="301880"/>
    <lineage>
        <taxon>Eukaryota</taxon>
        <taxon>Viridiplantae</taxon>
        <taxon>Streptophyta</taxon>
        <taxon>Embryophyta</taxon>
        <taxon>Tracheophyta</taxon>
        <taxon>Spermatophyta</taxon>
        <taxon>Magnoliopsida</taxon>
        <taxon>eudicotyledons</taxon>
        <taxon>Gunneridae</taxon>
        <taxon>Pentapetalae</taxon>
        <taxon>asterids</taxon>
        <taxon>campanulids</taxon>
        <taxon>Asterales</taxon>
        <taxon>Asteraceae</taxon>
        <taxon>Asteroideae</taxon>
        <taxon>Anthemideae</taxon>
        <taxon>Anthemidinae</taxon>
        <taxon>Tanacetum</taxon>
    </lineage>
</organism>
<name>A0ABQ4ZJL9_9ASTR</name>
<evidence type="ECO:0000313" key="2">
    <source>
        <dbReference type="EMBL" id="GJS89142.1"/>
    </source>
</evidence>
<feature type="region of interest" description="Disordered" evidence="1">
    <location>
        <begin position="147"/>
        <end position="171"/>
    </location>
</feature>
<keyword evidence="3" id="KW-1185">Reference proteome</keyword>
<comment type="caution">
    <text evidence="2">The sequence shown here is derived from an EMBL/GenBank/DDBJ whole genome shotgun (WGS) entry which is preliminary data.</text>
</comment>
<proteinExistence type="predicted"/>
<feature type="compositionally biased region" description="Polar residues" evidence="1">
    <location>
        <begin position="154"/>
        <end position="165"/>
    </location>
</feature>
<gene>
    <name evidence="2" type="ORF">Tco_0771778</name>
</gene>
<evidence type="ECO:0000313" key="3">
    <source>
        <dbReference type="Proteomes" id="UP001151760"/>
    </source>
</evidence>
<dbReference type="Proteomes" id="UP001151760">
    <property type="component" value="Unassembled WGS sequence"/>
</dbReference>